<dbReference type="InterPro" id="IPR045054">
    <property type="entry name" value="P4HA-like"/>
</dbReference>
<comment type="cofactor">
    <cofactor evidence="1">
        <name>L-ascorbate</name>
        <dbReference type="ChEBI" id="CHEBI:38290"/>
    </cofactor>
</comment>
<dbReference type="SMART" id="SM00702">
    <property type="entry name" value="P4Hc"/>
    <property type="match status" value="1"/>
</dbReference>
<dbReference type="PANTHER" id="PTHR10869:SF246">
    <property type="entry name" value="TRANSMEMBRANE PROLYL 4-HYDROXYLASE"/>
    <property type="match status" value="1"/>
</dbReference>
<evidence type="ECO:0000256" key="4">
    <source>
        <dbReference type="ARBA" id="ARBA00023002"/>
    </source>
</evidence>
<dbReference type="PANTHER" id="PTHR10869">
    <property type="entry name" value="PROLYL 4-HYDROXYLASE ALPHA SUBUNIT"/>
    <property type="match status" value="1"/>
</dbReference>
<dbReference type="EMBL" id="BMFS01000008">
    <property type="protein sequence ID" value="GGH03548.1"/>
    <property type="molecule type" value="Genomic_DNA"/>
</dbReference>
<dbReference type="InterPro" id="IPR006620">
    <property type="entry name" value="Pro_4_hyd_alph"/>
</dbReference>
<keyword evidence="2" id="KW-0479">Metal-binding</keyword>
<dbReference type="Gene3D" id="2.60.120.620">
    <property type="entry name" value="q2cbj1_9rhob like domain"/>
    <property type="match status" value="1"/>
</dbReference>
<dbReference type="RefSeq" id="WP_188452424.1">
    <property type="nucleotide sequence ID" value="NZ_BMFS01000008.1"/>
</dbReference>
<gene>
    <name evidence="7" type="ORF">GCM10007420_19890</name>
</gene>
<comment type="caution">
    <text evidence="7">The sequence shown here is derived from an EMBL/GenBank/DDBJ whole genome shotgun (WGS) entry which is preliminary data.</text>
</comment>
<evidence type="ECO:0000313" key="8">
    <source>
        <dbReference type="Proteomes" id="UP000648722"/>
    </source>
</evidence>
<proteinExistence type="predicted"/>
<dbReference type="Proteomes" id="UP000648722">
    <property type="component" value="Unassembled WGS sequence"/>
</dbReference>
<organism evidence="7 8">
    <name type="scientific">Glycocaulis albus</name>
    <dbReference type="NCBI Taxonomy" id="1382801"/>
    <lineage>
        <taxon>Bacteria</taxon>
        <taxon>Pseudomonadati</taxon>
        <taxon>Pseudomonadota</taxon>
        <taxon>Alphaproteobacteria</taxon>
        <taxon>Maricaulales</taxon>
        <taxon>Maricaulaceae</taxon>
        <taxon>Glycocaulis</taxon>
    </lineage>
</organism>
<keyword evidence="5" id="KW-0408">Iron</keyword>
<dbReference type="Pfam" id="PF13640">
    <property type="entry name" value="2OG-FeII_Oxy_3"/>
    <property type="match status" value="1"/>
</dbReference>
<evidence type="ECO:0000256" key="5">
    <source>
        <dbReference type="ARBA" id="ARBA00023004"/>
    </source>
</evidence>
<feature type="domain" description="Prolyl 4-hydroxylase alpha subunit" evidence="6">
    <location>
        <begin position="156"/>
        <end position="341"/>
    </location>
</feature>
<name>A0ABQ1XUI8_9PROT</name>
<protein>
    <recommendedName>
        <fullName evidence="6">Prolyl 4-hydroxylase alpha subunit domain-containing protein</fullName>
    </recommendedName>
</protein>
<evidence type="ECO:0000259" key="6">
    <source>
        <dbReference type="SMART" id="SM00702"/>
    </source>
</evidence>
<evidence type="ECO:0000256" key="1">
    <source>
        <dbReference type="ARBA" id="ARBA00001961"/>
    </source>
</evidence>
<evidence type="ECO:0000313" key="7">
    <source>
        <dbReference type="EMBL" id="GGH03548.1"/>
    </source>
</evidence>
<keyword evidence="3" id="KW-0223">Dioxygenase</keyword>
<keyword evidence="8" id="KW-1185">Reference proteome</keyword>
<evidence type="ECO:0000256" key="2">
    <source>
        <dbReference type="ARBA" id="ARBA00022723"/>
    </source>
</evidence>
<keyword evidence="4" id="KW-0560">Oxidoreductase</keyword>
<reference evidence="8" key="1">
    <citation type="journal article" date="2019" name="Int. J. Syst. Evol. Microbiol.">
        <title>The Global Catalogue of Microorganisms (GCM) 10K type strain sequencing project: providing services to taxonomists for standard genome sequencing and annotation.</title>
        <authorList>
            <consortium name="The Broad Institute Genomics Platform"/>
            <consortium name="The Broad Institute Genome Sequencing Center for Infectious Disease"/>
            <person name="Wu L."/>
            <person name="Ma J."/>
        </authorList>
    </citation>
    <scope>NUCLEOTIDE SEQUENCE [LARGE SCALE GENOMIC DNA]</scope>
    <source>
        <strain evidence="8">CGMCC 1.12766</strain>
    </source>
</reference>
<dbReference type="InterPro" id="IPR044862">
    <property type="entry name" value="Pro_4_hyd_alph_FE2OG_OXY"/>
</dbReference>
<sequence>MLEPMEPSNAIARRMLTTAMALRPGGFPDAIRRRLEHARKGDRDAAVQLGVLLLDSHPAQSFHLLQGAARQGAGLAAAALLHHARNHGGLWPELEHWLFGLAATGYPLAGPLKTAMAEMPRTSRAPVLTTAPEELERLDTAWPTSEASRTTLSETPSIQSYNAMVSHASCDYLLATVWPTLRRAEVFDPVSGRTSLDAHRKAYSTSIPRSFQDLAIARIVACMSACAGTSAAFAENLAILLYYPGDEYKPHLDCFTSDDGWASAELAAQGQRRATSLVSLNGGYGGGETKFPRLDISWRGKKGDVLTFNNVTGDGAADPLSLHQGMPVISGWKALASLWLREQIPGTDGVAQRAD</sequence>
<accession>A0ABQ1XUI8</accession>
<evidence type="ECO:0000256" key="3">
    <source>
        <dbReference type="ARBA" id="ARBA00022964"/>
    </source>
</evidence>